<proteinExistence type="predicted"/>
<dbReference type="RefSeq" id="WP_187812985.1">
    <property type="nucleotide sequence ID" value="NZ_JACTVJ010000004.1"/>
</dbReference>
<dbReference type="PROSITE" id="PS50801">
    <property type="entry name" value="STAS"/>
    <property type="match status" value="1"/>
</dbReference>
<dbReference type="Gene3D" id="3.30.750.24">
    <property type="entry name" value="STAS domain"/>
    <property type="match status" value="1"/>
</dbReference>
<reference evidence="2 3" key="1">
    <citation type="submission" date="2020-08" db="EMBL/GenBank/DDBJ databases">
        <title>Genemic of Streptomyces polyaspartic.</title>
        <authorList>
            <person name="Liu W."/>
        </authorList>
    </citation>
    <scope>NUCLEOTIDE SEQUENCE [LARGE SCALE GENOMIC DNA]</scope>
    <source>
        <strain evidence="2 3">TRM66268-LWL</strain>
    </source>
</reference>
<dbReference type="InterPro" id="IPR002645">
    <property type="entry name" value="STAS_dom"/>
</dbReference>
<dbReference type="EMBL" id="JACTVJ010000004">
    <property type="protein sequence ID" value="MBC9712559.1"/>
    <property type="molecule type" value="Genomic_DNA"/>
</dbReference>
<protein>
    <submittedName>
        <fullName evidence="2">STAS domain-containing protein</fullName>
    </submittedName>
</protein>
<dbReference type="InterPro" id="IPR036513">
    <property type="entry name" value="STAS_dom_sf"/>
</dbReference>
<accession>A0ABR7SC12</accession>
<dbReference type="Pfam" id="PF01740">
    <property type="entry name" value="STAS"/>
    <property type="match status" value="1"/>
</dbReference>
<comment type="caution">
    <text evidence="2">The sequence shown here is derived from an EMBL/GenBank/DDBJ whole genome shotgun (WGS) entry which is preliminary data.</text>
</comment>
<dbReference type="SUPFAM" id="SSF52091">
    <property type="entry name" value="SpoIIaa-like"/>
    <property type="match status" value="1"/>
</dbReference>
<evidence type="ECO:0000259" key="1">
    <source>
        <dbReference type="PROSITE" id="PS50801"/>
    </source>
</evidence>
<evidence type="ECO:0000313" key="2">
    <source>
        <dbReference type="EMBL" id="MBC9712559.1"/>
    </source>
</evidence>
<name>A0ABR7SC12_9ACTN</name>
<sequence length="141" mass="15181">MTLQCEQRGAALVVALPAEVDISNAAEIGGELRALCRSRLVDAQDRPVRLVVVDWSAAGFLTMAGTALLEDLHRHLEQLDVTTRVVTDRRLPRKILHLVGLDGRLPLFDSLQQALADAEGANSIGARQRIDPPGHAHASPG</sequence>
<evidence type="ECO:0000313" key="3">
    <source>
        <dbReference type="Proteomes" id="UP000642284"/>
    </source>
</evidence>
<organism evidence="2 3">
    <name type="scientific">Streptomyces polyasparticus</name>
    <dbReference type="NCBI Taxonomy" id="2767826"/>
    <lineage>
        <taxon>Bacteria</taxon>
        <taxon>Bacillati</taxon>
        <taxon>Actinomycetota</taxon>
        <taxon>Actinomycetes</taxon>
        <taxon>Kitasatosporales</taxon>
        <taxon>Streptomycetaceae</taxon>
        <taxon>Streptomyces</taxon>
    </lineage>
</organism>
<keyword evidence="3" id="KW-1185">Reference proteome</keyword>
<gene>
    <name evidence="2" type="ORF">H9Y04_08230</name>
</gene>
<feature type="domain" description="STAS" evidence="1">
    <location>
        <begin position="1"/>
        <end position="118"/>
    </location>
</feature>
<dbReference type="Proteomes" id="UP000642284">
    <property type="component" value="Unassembled WGS sequence"/>
</dbReference>
<dbReference type="CDD" id="cd07043">
    <property type="entry name" value="STAS_anti-anti-sigma_factors"/>
    <property type="match status" value="1"/>
</dbReference>